<keyword evidence="2" id="KW-0442">Lipid degradation</keyword>
<comment type="caution">
    <text evidence="6">The sequence shown here is derived from an EMBL/GenBank/DDBJ whole genome shotgun (WGS) entry which is preliminary data.</text>
</comment>
<comment type="similarity">
    <text evidence="1">Belongs to the putative lipase ROG1 family.</text>
</comment>
<organism evidence="6 7">
    <name type="scientific">Exophiala bonariae</name>
    <dbReference type="NCBI Taxonomy" id="1690606"/>
    <lineage>
        <taxon>Eukaryota</taxon>
        <taxon>Fungi</taxon>
        <taxon>Dikarya</taxon>
        <taxon>Ascomycota</taxon>
        <taxon>Pezizomycotina</taxon>
        <taxon>Eurotiomycetes</taxon>
        <taxon>Chaetothyriomycetidae</taxon>
        <taxon>Chaetothyriales</taxon>
        <taxon>Herpotrichiellaceae</taxon>
        <taxon>Exophiala</taxon>
    </lineage>
</organism>
<keyword evidence="2" id="KW-0443">Lipid metabolism</keyword>
<dbReference type="PANTHER" id="PTHR12482:SF65">
    <property type="entry name" value="ESTERASE, PUTATIVE (AFU_ORTHOLOGUE AFUA_3G12320)-RELATED"/>
    <property type="match status" value="1"/>
</dbReference>
<keyword evidence="7" id="KW-1185">Reference proteome</keyword>
<dbReference type="Proteomes" id="UP001358417">
    <property type="component" value="Unassembled WGS sequence"/>
</dbReference>
<dbReference type="RefSeq" id="XP_064706648.1">
    <property type="nucleotide sequence ID" value="XM_064845794.1"/>
</dbReference>
<dbReference type="GO" id="GO:0004622">
    <property type="term" value="F:phosphatidylcholine lysophospholipase activity"/>
    <property type="evidence" value="ECO:0007669"/>
    <property type="project" value="TreeGrafter"/>
</dbReference>
<dbReference type="Pfam" id="PF05057">
    <property type="entry name" value="DUF676"/>
    <property type="match status" value="1"/>
</dbReference>
<keyword evidence="4" id="KW-1133">Transmembrane helix</keyword>
<dbReference type="AlphaFoldDB" id="A0AAV9NAJ8"/>
<dbReference type="InterPro" id="IPR007751">
    <property type="entry name" value="DUF676_lipase-like"/>
</dbReference>
<keyword evidence="4" id="KW-0812">Transmembrane</keyword>
<keyword evidence="4" id="KW-0472">Membrane</keyword>
<sequence length="493" mass="55192">MPSLPALPFDLRSINKQSLFPTNDSHMAGIPKSGQSTPTNKANHTVFLVHGLWGNASHLNFVAQALQDKYSDEELVVVACRSNPGSLTYDGIEVGAERVAREIEDKLDELSRYGYKITKFSIVGYSLGGLVARYAIGLLYHKGYFDKITPMNFTTFATPHLGVRTPLTGYSNHLWNVLGARTLSISGRQLFTIDNFRNTGRPLLSVLADPQSVFISALAKFQHRSLYTNIVNDRSAVFYTTGVSRCDPYTNLSKVNLRYVKDYEPVILDPNHPVERKSQGKLPNFYDRVRESGRTFLGRLPIYLALMVIIPIATVAFLINSVIQTFRSRRRILLHENDNDGSSGFGVYRIPYMVREMRVGLEDAFENVNSAQEQEYLPEGSEELAAGGDSSLPSRFAQTSGDLLEPEKSETDSLKKEPVTTASERSPEFPTLALTNDQFAMIKSLDDVGFRKYPVHITKSSHSHAAIIVRTSRAAFEEGKVVVKHWLDNEFRI</sequence>
<name>A0AAV9NAJ8_9EURO</name>
<proteinExistence type="inferred from homology"/>
<accession>A0AAV9NAJ8</accession>
<evidence type="ECO:0000256" key="3">
    <source>
        <dbReference type="SAM" id="MobiDB-lite"/>
    </source>
</evidence>
<protein>
    <recommendedName>
        <fullName evidence="5">DUF676 domain-containing protein</fullName>
    </recommendedName>
</protein>
<dbReference type="InterPro" id="IPR029058">
    <property type="entry name" value="AB_hydrolase_fold"/>
</dbReference>
<dbReference type="GO" id="GO:0047372">
    <property type="term" value="F:monoacylglycerol lipase activity"/>
    <property type="evidence" value="ECO:0007669"/>
    <property type="project" value="TreeGrafter"/>
</dbReference>
<evidence type="ECO:0000256" key="2">
    <source>
        <dbReference type="ARBA" id="ARBA00022963"/>
    </source>
</evidence>
<evidence type="ECO:0000259" key="5">
    <source>
        <dbReference type="Pfam" id="PF05057"/>
    </source>
</evidence>
<evidence type="ECO:0000256" key="4">
    <source>
        <dbReference type="SAM" id="Phobius"/>
    </source>
</evidence>
<feature type="region of interest" description="Disordered" evidence="3">
    <location>
        <begin position="377"/>
        <end position="428"/>
    </location>
</feature>
<evidence type="ECO:0000256" key="1">
    <source>
        <dbReference type="ARBA" id="ARBA00007920"/>
    </source>
</evidence>
<evidence type="ECO:0000313" key="6">
    <source>
        <dbReference type="EMBL" id="KAK5053206.1"/>
    </source>
</evidence>
<dbReference type="GeneID" id="89970392"/>
<dbReference type="InterPro" id="IPR044294">
    <property type="entry name" value="Lipase-like"/>
</dbReference>
<feature type="transmembrane region" description="Helical" evidence="4">
    <location>
        <begin position="300"/>
        <end position="323"/>
    </location>
</feature>
<dbReference type="GO" id="GO:0016042">
    <property type="term" value="P:lipid catabolic process"/>
    <property type="evidence" value="ECO:0007669"/>
    <property type="project" value="UniProtKB-KW"/>
</dbReference>
<reference evidence="6 7" key="1">
    <citation type="submission" date="2023-08" db="EMBL/GenBank/DDBJ databases">
        <title>Black Yeasts Isolated from many extreme environments.</title>
        <authorList>
            <person name="Coleine C."/>
            <person name="Stajich J.E."/>
            <person name="Selbmann L."/>
        </authorList>
    </citation>
    <scope>NUCLEOTIDE SEQUENCE [LARGE SCALE GENOMIC DNA]</scope>
    <source>
        <strain evidence="6 7">CCFEE 5792</strain>
    </source>
</reference>
<dbReference type="SUPFAM" id="SSF53474">
    <property type="entry name" value="alpha/beta-Hydrolases"/>
    <property type="match status" value="1"/>
</dbReference>
<evidence type="ECO:0000313" key="7">
    <source>
        <dbReference type="Proteomes" id="UP001358417"/>
    </source>
</evidence>
<feature type="domain" description="DUF676" evidence="5">
    <location>
        <begin position="40"/>
        <end position="240"/>
    </location>
</feature>
<feature type="compositionally biased region" description="Polar residues" evidence="3">
    <location>
        <begin position="391"/>
        <end position="401"/>
    </location>
</feature>
<dbReference type="GO" id="GO:0005811">
    <property type="term" value="C:lipid droplet"/>
    <property type="evidence" value="ECO:0007669"/>
    <property type="project" value="TreeGrafter"/>
</dbReference>
<feature type="compositionally biased region" description="Basic and acidic residues" evidence="3">
    <location>
        <begin position="405"/>
        <end position="418"/>
    </location>
</feature>
<dbReference type="Gene3D" id="3.40.50.1820">
    <property type="entry name" value="alpha/beta hydrolase"/>
    <property type="match status" value="1"/>
</dbReference>
<dbReference type="EMBL" id="JAVRRD010000012">
    <property type="protein sequence ID" value="KAK5053206.1"/>
    <property type="molecule type" value="Genomic_DNA"/>
</dbReference>
<gene>
    <name evidence="6" type="ORF">LTR84_002180</name>
</gene>
<dbReference type="PANTHER" id="PTHR12482">
    <property type="entry name" value="LIPASE ROG1-RELATED-RELATED"/>
    <property type="match status" value="1"/>
</dbReference>